<dbReference type="InterPro" id="IPR011528">
    <property type="entry name" value="NERD"/>
</dbReference>
<dbReference type="PROSITE" id="PS50965">
    <property type="entry name" value="NERD"/>
    <property type="match status" value="1"/>
</dbReference>
<name>A0A1D7QRT8_9BACI</name>
<dbReference type="AlphaFoldDB" id="A0A1D7QRT8"/>
<reference evidence="2 3" key="1">
    <citation type="submission" date="2015-08" db="EMBL/GenBank/DDBJ databases">
        <title>The complete genome sequence of Bacillus beveridgei MLTeJB.</title>
        <authorList>
            <person name="Hanson T.E."/>
            <person name="Mesa C."/>
            <person name="Basesman S.M."/>
            <person name="Oremland R.S."/>
        </authorList>
    </citation>
    <scope>NUCLEOTIDE SEQUENCE [LARGE SCALE GENOMIC DNA]</scope>
    <source>
        <strain evidence="2 3">MLTeJB</strain>
    </source>
</reference>
<dbReference type="RefSeq" id="WP_069363871.1">
    <property type="nucleotide sequence ID" value="NZ_CP012502.1"/>
</dbReference>
<feature type="domain" description="NERD" evidence="1">
    <location>
        <begin position="41"/>
        <end position="159"/>
    </location>
</feature>
<dbReference type="KEGG" id="bbev:BBEV_0333"/>
<proteinExistence type="predicted"/>
<dbReference type="Pfam" id="PF08378">
    <property type="entry name" value="NERD"/>
    <property type="match status" value="1"/>
</dbReference>
<sequence length="324" mass="37058">MIVKPRNQPLDIHIIKALQRRLPHALSQEPFLKEQLAQFLAGFTGEKELDYVLEGLSFDFPDSRIIQDLRLAVGANHVQIDTLALTRKGVFLLEVKHLSGVVRLDTVNCQMIQLKDGQSRTMKDPFGQMSTAGRKFRNWFTANRIASPPVFQLLVFTNDHMELDAASATGFVRRWDVIDAMLHQSHGQPDVMDAAEIKELGRLLVKHHRPQHPHYQFGKYQSYHAKVNPGVYCPRCGEYILHKRATGWYCGDCAKTRQLAATSALTDFALTTAPFISCREAKAFLQERDRHIIYRTLEKTGLPRTKNNARVIHYDLRPLYLNLT</sequence>
<protein>
    <recommendedName>
        <fullName evidence="1">NERD domain-containing protein</fullName>
    </recommendedName>
</protein>
<dbReference type="EMBL" id="CP012502">
    <property type="protein sequence ID" value="AOM81727.1"/>
    <property type="molecule type" value="Genomic_DNA"/>
</dbReference>
<gene>
    <name evidence="2" type="ORF">BBEV_0333</name>
</gene>
<evidence type="ECO:0000313" key="3">
    <source>
        <dbReference type="Proteomes" id="UP000094463"/>
    </source>
</evidence>
<dbReference type="STRING" id="632773.BBEV_0333"/>
<dbReference type="Proteomes" id="UP000094463">
    <property type="component" value="Chromosome"/>
</dbReference>
<accession>A0A1D7QRT8</accession>
<evidence type="ECO:0000313" key="2">
    <source>
        <dbReference type="EMBL" id="AOM81727.1"/>
    </source>
</evidence>
<keyword evidence="3" id="KW-1185">Reference proteome</keyword>
<organism evidence="2 3">
    <name type="scientific">Salisediminibacterium beveridgei</name>
    <dbReference type="NCBI Taxonomy" id="632773"/>
    <lineage>
        <taxon>Bacteria</taxon>
        <taxon>Bacillati</taxon>
        <taxon>Bacillota</taxon>
        <taxon>Bacilli</taxon>
        <taxon>Bacillales</taxon>
        <taxon>Bacillaceae</taxon>
        <taxon>Salisediminibacterium</taxon>
    </lineage>
</organism>
<evidence type="ECO:0000259" key="1">
    <source>
        <dbReference type="PROSITE" id="PS50965"/>
    </source>
</evidence>